<keyword evidence="2" id="KW-0472">Membrane</keyword>
<keyword evidence="2" id="KW-0812">Transmembrane</keyword>
<keyword evidence="4" id="KW-1185">Reference proteome</keyword>
<evidence type="ECO:0000313" key="4">
    <source>
        <dbReference type="Proteomes" id="UP000785679"/>
    </source>
</evidence>
<feature type="transmembrane region" description="Helical" evidence="2">
    <location>
        <begin position="35"/>
        <end position="54"/>
    </location>
</feature>
<dbReference type="EMBL" id="RRYP01000537">
    <property type="protein sequence ID" value="TNV87272.1"/>
    <property type="molecule type" value="Genomic_DNA"/>
</dbReference>
<evidence type="ECO:0000256" key="2">
    <source>
        <dbReference type="SAM" id="Phobius"/>
    </source>
</evidence>
<name>A0A8J8T9A3_HALGN</name>
<sequence length="1223" mass="134163">MSHFTRLLNQNALLIVQKYHTLQGNQNSKLSQIQYNLIIFIMLKLAICLIFLQLRQYITTRPAFPKIFGTSVADATFTSLAFHEDSNLIVSGGMTRENSFGLVELSSFVVAYKGTDFPWLWAKIFDSKMNVNELQLSPDGNTLAAFARENWISTGDKIFIINPLTGVRYSSITIPGLQTPWVVFVKLQVLSGTFPASHVIVAMLDSTYRDHLYKITTSASVIWALKSNVDNNNNNVNQIFFGETESIIYRCGYTSPQSIVQRINAATGAPLRLQISLGCNQPRNRFATKYFSNTQQHMIVGICKSYSVQERRIWYILEDISNNAVIESKVYLDTTDITVGSSILATHIVNSQEIIALFASGIYMYIATINLQTLASTTQKTLVDYGQQYHWSDYSNIRFRSDGQTYYFSVYSGSKLYKDTSTFITIDPGYYKGVILSSNGLESCMSSASQQAYSGILTLQTTVPPTITSTTDLSSVSLSFSQSSISTTITILENQLANFDSQCTGPAELPKIYVLSEGSGVSSHTFYAAVATFTYSQVWFLATQTQGTTTAVPITYSITMSDGTTACPNWLTIDPATGLLTMTAASIVGTQSIMIKGTILTTQTITRIFSLIAVVNTPPTIDGSPASNTDVIQYQTSTISLSGTDSEGDALTLTVFEVGTATLPSFITYDGISKLLTIAPIGSTIVKEYFLRVSLVTAYHATNVDFKVTVLLNHPPSLLEIPPLVIDVSQASTYTLNLEGVDLENDSIILTVYEIGSSPLQLPSFMSYDGVLKELNISPILATPVTSYSIQVKLVTPQHTVTQDFSVNVIAYNNPPALVNALPAGLDVATNIQQSINLAAVDIDLDPITTTVFELGSSPQSLPNFMMFDPVTNILKILPSDSTIIQKYTIRIVLESRGYTIRSDLEVTVSAGINERAAILGVMLKNSAPPMFEEELPASINLIAGTQLIYNLPPIVDLDSDEYILTPNLGEAAIFTMYNDFSFTFSPTKAHIKKDSPYIIKLRLTDKNHAPKSLFYFLFVTVEAKQSQNQTQNTTQNSTAQSNTTNSTTGGQGVGVEVVPQRTISEAMEQGATIFNSTAEMIVYKADRFGVIKVLFIGQFLISDLIDKMDESDFSVTLASKGNKAIPFSIIDRNRRAGIIQVQLEFEDPPAISAGNEFDLVELSLKKELVISNGLRRRMLFGGGIKDVVKVLKINKGLSRVKAVPAQLSQGKKIANKQPYSRS</sequence>
<gene>
    <name evidence="3" type="ORF">FGO68_gene13442</name>
</gene>
<dbReference type="SUPFAM" id="SSF82171">
    <property type="entry name" value="DPP6 N-terminal domain-like"/>
    <property type="match status" value="1"/>
</dbReference>
<feature type="region of interest" description="Disordered" evidence="1">
    <location>
        <begin position="1028"/>
        <end position="1055"/>
    </location>
</feature>
<comment type="caution">
    <text evidence="3">The sequence shown here is derived from an EMBL/GenBank/DDBJ whole genome shotgun (WGS) entry which is preliminary data.</text>
</comment>
<dbReference type="GO" id="GO:0005509">
    <property type="term" value="F:calcium ion binding"/>
    <property type="evidence" value="ECO:0007669"/>
    <property type="project" value="InterPro"/>
</dbReference>
<dbReference type="AlphaFoldDB" id="A0A8J8T9A3"/>
<evidence type="ECO:0000313" key="3">
    <source>
        <dbReference type="EMBL" id="TNV87272.1"/>
    </source>
</evidence>
<accession>A0A8J8T9A3</accession>
<dbReference type="GO" id="GO:0016020">
    <property type="term" value="C:membrane"/>
    <property type="evidence" value="ECO:0007669"/>
    <property type="project" value="InterPro"/>
</dbReference>
<keyword evidence="2" id="KW-1133">Transmembrane helix</keyword>
<dbReference type="InterPro" id="IPR015919">
    <property type="entry name" value="Cadherin-like_sf"/>
</dbReference>
<dbReference type="Proteomes" id="UP000785679">
    <property type="component" value="Unassembled WGS sequence"/>
</dbReference>
<dbReference type="SUPFAM" id="SSF49313">
    <property type="entry name" value="Cadherin-like"/>
    <property type="match status" value="1"/>
</dbReference>
<proteinExistence type="predicted"/>
<organism evidence="3 4">
    <name type="scientific">Halteria grandinella</name>
    <dbReference type="NCBI Taxonomy" id="5974"/>
    <lineage>
        <taxon>Eukaryota</taxon>
        <taxon>Sar</taxon>
        <taxon>Alveolata</taxon>
        <taxon>Ciliophora</taxon>
        <taxon>Intramacronucleata</taxon>
        <taxon>Spirotrichea</taxon>
        <taxon>Stichotrichia</taxon>
        <taxon>Sporadotrichida</taxon>
        <taxon>Halteriidae</taxon>
        <taxon>Halteria</taxon>
    </lineage>
</organism>
<evidence type="ECO:0000256" key="1">
    <source>
        <dbReference type="SAM" id="MobiDB-lite"/>
    </source>
</evidence>
<reference evidence="3" key="1">
    <citation type="submission" date="2019-06" db="EMBL/GenBank/DDBJ databases">
        <authorList>
            <person name="Zheng W."/>
        </authorList>
    </citation>
    <scope>NUCLEOTIDE SEQUENCE</scope>
    <source>
        <strain evidence="3">QDHG01</strain>
    </source>
</reference>
<evidence type="ECO:0008006" key="5">
    <source>
        <dbReference type="Google" id="ProtNLM"/>
    </source>
</evidence>
<protein>
    <recommendedName>
        <fullName evidence="5">Cadherin domain-containing protein</fullName>
    </recommendedName>
</protein>